<dbReference type="InterPro" id="IPR033419">
    <property type="entry name" value="GAPES3"/>
</dbReference>
<dbReference type="NCBIfam" id="NF008807">
    <property type="entry name" value="PRK11829.1"/>
    <property type="match status" value="1"/>
</dbReference>
<evidence type="ECO:0000256" key="1">
    <source>
        <dbReference type="SAM" id="Phobius"/>
    </source>
</evidence>
<sequence length="666" mass="74429">MRVSRSLTIKQMAMVACVAIFFIAIFTLVLLFHLVQQHRHDTVMQMENIARSVRQPLSGAILRADIPEAESILKHITPSGIISRADVVLPNRFQALRVVFQTEKPVPLWIARVFELPAQISLPLYSLERPANPQPLAYLVIQSDAWRMYRYIISVISTLITTFLLLSLMISVAVTWCINRLVVHPLRDIASSLASAAASEEIEHQLTVPPQHADDEIGLLVKTYNRNQNRIIQLHEHMHRLSTRFPISELPNKDLFLALLENVMSEPRPCFILAVSCQTLQDSDGVLHESQREALLLMLVDKLRNALGQHAFLAQINTTDFVALVQGVDKPWVAMTLSNQVLNALSDSLNLGSLQLRPSASIGIAMQKEGENDALLFFQRALSASQSARRAGKNQVEFYDPGQHAIALQRLTEENDILNAMENRQFAIWLQPQVDMRTGAVLSAEVLLRMRQPDGSWDLPEGLIERIEACGLMVKVGRWVMEESLALLAQWQNRGINLPLSVNLSALQLLDSNMIPNMLSLLRHYKIQPGTLILEITESRRIDDPQEAVNILRPLHDAGILIALDDFGMGYASLNHLHHIKAVPIDILKIDKGFVSSLPEDSNMVSVILSLAKTLGLKIVAEGVETEIQRQWLENAGVAVGQGFLFGKAVSLEVFSRDYLAANDAR</sequence>
<feature type="domain" description="GGDEF" evidence="4">
    <location>
        <begin position="268"/>
        <end position="401"/>
    </location>
</feature>
<keyword evidence="1" id="KW-0472">Membrane</keyword>
<dbReference type="OrthoDB" id="9804951at2"/>
<dbReference type="PROSITE" id="PS50887">
    <property type="entry name" value="GGDEF"/>
    <property type="match status" value="1"/>
</dbReference>
<reference evidence="6" key="1">
    <citation type="submission" date="2016-05" db="EMBL/GenBank/DDBJ databases">
        <authorList>
            <person name="Behera P."/>
            <person name="Vaishampayan P."/>
            <person name="Singh N."/>
            <person name="Raina V."/>
            <person name="Suar M."/>
            <person name="Pattnaik A."/>
            <person name="Rastogi G."/>
        </authorList>
    </citation>
    <scope>NUCLEOTIDE SEQUENCE [LARGE SCALE GENOMIC DNA]</scope>
    <source>
        <strain evidence="6">MP23</strain>
    </source>
</reference>
<dbReference type="STRING" id="1691903.A9B99_07350"/>
<keyword evidence="6" id="KW-1185">Reference proteome</keyword>
<name>A0A1B7L4F7_9ENTR</name>
<dbReference type="InterPro" id="IPR043128">
    <property type="entry name" value="Rev_trsase/Diguanyl_cyclase"/>
</dbReference>
<dbReference type="InterPro" id="IPR001633">
    <property type="entry name" value="EAL_dom"/>
</dbReference>
<dbReference type="Pfam" id="PF00990">
    <property type="entry name" value="GGDEF"/>
    <property type="match status" value="1"/>
</dbReference>
<dbReference type="InterPro" id="IPR050706">
    <property type="entry name" value="Cyclic-di-GMP_PDE-like"/>
</dbReference>
<gene>
    <name evidence="5" type="ORF">A9B99_07350</name>
</gene>
<dbReference type="SMART" id="SM00267">
    <property type="entry name" value="GGDEF"/>
    <property type="match status" value="1"/>
</dbReference>
<dbReference type="Proteomes" id="UP000078225">
    <property type="component" value="Unassembled WGS sequence"/>
</dbReference>
<dbReference type="GO" id="GO:0071111">
    <property type="term" value="F:cyclic-guanylate-specific phosphodiesterase activity"/>
    <property type="evidence" value="ECO:0007669"/>
    <property type="project" value="InterPro"/>
</dbReference>
<dbReference type="InterPro" id="IPR003660">
    <property type="entry name" value="HAMP_dom"/>
</dbReference>
<dbReference type="PANTHER" id="PTHR33121">
    <property type="entry name" value="CYCLIC DI-GMP PHOSPHODIESTERASE PDEF"/>
    <property type="match status" value="1"/>
</dbReference>
<feature type="domain" description="HAMP" evidence="3">
    <location>
        <begin position="180"/>
        <end position="236"/>
    </location>
</feature>
<accession>A0A1B7L4F7</accession>
<dbReference type="SUPFAM" id="SSF55073">
    <property type="entry name" value="Nucleotide cyclase"/>
    <property type="match status" value="1"/>
</dbReference>
<dbReference type="Gene3D" id="6.10.340.10">
    <property type="match status" value="1"/>
</dbReference>
<dbReference type="AlphaFoldDB" id="A0A1B7L4F7"/>
<keyword evidence="1" id="KW-0812">Transmembrane</keyword>
<dbReference type="InterPro" id="IPR035919">
    <property type="entry name" value="EAL_sf"/>
</dbReference>
<dbReference type="RefSeq" id="WP_064598049.1">
    <property type="nucleotide sequence ID" value="NZ_CP134782.1"/>
</dbReference>
<comment type="caution">
    <text evidence="5">The sequence shown here is derived from an EMBL/GenBank/DDBJ whole genome shotgun (WGS) entry which is preliminary data.</text>
</comment>
<dbReference type="SMART" id="SM00052">
    <property type="entry name" value="EAL"/>
    <property type="match status" value="1"/>
</dbReference>
<dbReference type="Gene3D" id="3.20.20.450">
    <property type="entry name" value="EAL domain"/>
    <property type="match status" value="1"/>
</dbReference>
<evidence type="ECO:0000313" key="6">
    <source>
        <dbReference type="Proteomes" id="UP000078225"/>
    </source>
</evidence>
<dbReference type="Pfam" id="PF00563">
    <property type="entry name" value="EAL"/>
    <property type="match status" value="1"/>
</dbReference>
<dbReference type="PROSITE" id="PS50883">
    <property type="entry name" value="EAL"/>
    <property type="match status" value="1"/>
</dbReference>
<dbReference type="EMBL" id="LYRP01000012">
    <property type="protein sequence ID" value="OAT77289.1"/>
    <property type="molecule type" value="Genomic_DNA"/>
</dbReference>
<evidence type="ECO:0000259" key="3">
    <source>
        <dbReference type="PROSITE" id="PS50885"/>
    </source>
</evidence>
<dbReference type="Gene3D" id="3.30.70.270">
    <property type="match status" value="1"/>
</dbReference>
<feature type="transmembrane region" description="Helical" evidence="1">
    <location>
        <begin position="151"/>
        <end position="176"/>
    </location>
</feature>
<dbReference type="PANTHER" id="PTHR33121:SF77">
    <property type="entry name" value="CYCLIC DI-GMP PHOSPHODIESTERASE PDEK-RELATED"/>
    <property type="match status" value="1"/>
</dbReference>
<dbReference type="InterPro" id="IPR000160">
    <property type="entry name" value="GGDEF_dom"/>
</dbReference>
<keyword evidence="1" id="KW-1133">Transmembrane helix</keyword>
<dbReference type="PROSITE" id="PS50885">
    <property type="entry name" value="HAMP"/>
    <property type="match status" value="1"/>
</dbReference>
<evidence type="ECO:0000259" key="2">
    <source>
        <dbReference type="PROSITE" id="PS50883"/>
    </source>
</evidence>
<dbReference type="CDD" id="cd01948">
    <property type="entry name" value="EAL"/>
    <property type="match status" value="1"/>
</dbReference>
<proteinExistence type="predicted"/>
<feature type="domain" description="EAL" evidence="2">
    <location>
        <begin position="410"/>
        <end position="663"/>
    </location>
</feature>
<dbReference type="SUPFAM" id="SSF141868">
    <property type="entry name" value="EAL domain-like"/>
    <property type="match status" value="1"/>
</dbReference>
<feature type="transmembrane region" description="Helical" evidence="1">
    <location>
        <begin position="12"/>
        <end position="35"/>
    </location>
</feature>
<evidence type="ECO:0000313" key="5">
    <source>
        <dbReference type="EMBL" id="OAT77289.1"/>
    </source>
</evidence>
<dbReference type="GO" id="GO:0007165">
    <property type="term" value="P:signal transduction"/>
    <property type="evidence" value="ECO:0007669"/>
    <property type="project" value="InterPro"/>
</dbReference>
<protein>
    <submittedName>
        <fullName evidence="5">Biofilm formation regulator HmsP</fullName>
    </submittedName>
</protein>
<dbReference type="GO" id="GO:0016020">
    <property type="term" value="C:membrane"/>
    <property type="evidence" value="ECO:0007669"/>
    <property type="project" value="InterPro"/>
</dbReference>
<evidence type="ECO:0000259" key="4">
    <source>
        <dbReference type="PROSITE" id="PS50887"/>
    </source>
</evidence>
<dbReference type="InterPro" id="IPR029787">
    <property type="entry name" value="Nucleotide_cyclase"/>
</dbReference>
<dbReference type="Pfam" id="PF17154">
    <property type="entry name" value="GAPES3"/>
    <property type="match status" value="1"/>
</dbReference>
<organism evidence="5 6">
    <name type="scientific">Mangrovibacter phragmitis</name>
    <dbReference type="NCBI Taxonomy" id="1691903"/>
    <lineage>
        <taxon>Bacteria</taxon>
        <taxon>Pseudomonadati</taxon>
        <taxon>Pseudomonadota</taxon>
        <taxon>Gammaproteobacteria</taxon>
        <taxon>Enterobacterales</taxon>
        <taxon>Enterobacteriaceae</taxon>
        <taxon>Mangrovibacter</taxon>
    </lineage>
</organism>